<accession>A0ABT6DFW5</accession>
<keyword evidence="2" id="KW-0732">Signal</keyword>
<evidence type="ECO:0000256" key="2">
    <source>
        <dbReference type="SAM" id="SignalP"/>
    </source>
</evidence>
<comment type="caution">
    <text evidence="3">The sequence shown here is derived from an EMBL/GenBank/DDBJ whole genome shotgun (WGS) entry which is preliminary data.</text>
</comment>
<reference evidence="3" key="1">
    <citation type="submission" date="2022-08" db="EMBL/GenBank/DDBJ databases">
        <title>Novel Bdellovibrio Species Isolated from Svalbard: Designation Bdellovibrio svalbardensis.</title>
        <authorList>
            <person name="Mitchell R.J."/>
            <person name="Choi S.Y."/>
        </authorList>
    </citation>
    <scope>NUCLEOTIDE SEQUENCE</scope>
    <source>
        <strain evidence="3">PAP01</strain>
    </source>
</reference>
<gene>
    <name evidence="3" type="ORF">NWE73_00555</name>
</gene>
<feature type="region of interest" description="Disordered" evidence="1">
    <location>
        <begin position="37"/>
        <end position="63"/>
    </location>
</feature>
<evidence type="ECO:0000313" key="3">
    <source>
        <dbReference type="EMBL" id="MDG0814834.1"/>
    </source>
</evidence>
<protein>
    <recommendedName>
        <fullName evidence="5">DUF680 domain-containing protein</fullName>
    </recommendedName>
</protein>
<dbReference type="RefSeq" id="WP_277576319.1">
    <property type="nucleotide sequence ID" value="NZ_JANRMI010000001.1"/>
</dbReference>
<keyword evidence="4" id="KW-1185">Reference proteome</keyword>
<feature type="compositionally biased region" description="Polar residues" evidence="1">
    <location>
        <begin position="37"/>
        <end position="51"/>
    </location>
</feature>
<dbReference type="EMBL" id="JANRMI010000001">
    <property type="protein sequence ID" value="MDG0814834.1"/>
    <property type="molecule type" value="Genomic_DNA"/>
</dbReference>
<sequence length="63" mass="6516">MKLAKILMAAVVLASASMSFADPKCAHKENGSLFASTNPVMKARSSTTSPTVPVRAHSNGAVK</sequence>
<organism evidence="3 4">
    <name type="scientific">Bdellovibrio svalbardensis</name>
    <dbReference type="NCBI Taxonomy" id="2972972"/>
    <lineage>
        <taxon>Bacteria</taxon>
        <taxon>Pseudomonadati</taxon>
        <taxon>Bdellovibrionota</taxon>
        <taxon>Bdellovibrionia</taxon>
        <taxon>Bdellovibrionales</taxon>
        <taxon>Pseudobdellovibrionaceae</taxon>
        <taxon>Bdellovibrio</taxon>
    </lineage>
</organism>
<name>A0ABT6DFW5_9BACT</name>
<evidence type="ECO:0000256" key="1">
    <source>
        <dbReference type="SAM" id="MobiDB-lite"/>
    </source>
</evidence>
<feature type="signal peptide" evidence="2">
    <location>
        <begin position="1"/>
        <end position="21"/>
    </location>
</feature>
<evidence type="ECO:0008006" key="5">
    <source>
        <dbReference type="Google" id="ProtNLM"/>
    </source>
</evidence>
<dbReference type="Proteomes" id="UP001152321">
    <property type="component" value="Unassembled WGS sequence"/>
</dbReference>
<evidence type="ECO:0000313" key="4">
    <source>
        <dbReference type="Proteomes" id="UP001152321"/>
    </source>
</evidence>
<proteinExistence type="predicted"/>
<feature type="chain" id="PRO_5045289345" description="DUF680 domain-containing protein" evidence="2">
    <location>
        <begin position="22"/>
        <end position="63"/>
    </location>
</feature>